<dbReference type="InterPro" id="IPR017896">
    <property type="entry name" value="4Fe4S_Fe-S-bd"/>
</dbReference>
<dbReference type="PROSITE" id="PS51379">
    <property type="entry name" value="4FE4S_FER_2"/>
    <property type="match status" value="2"/>
</dbReference>
<dbReference type="PANTHER" id="PTHR43193:SF2">
    <property type="entry name" value="POLYFERREDOXIN PROTEIN FWDF"/>
    <property type="match status" value="1"/>
</dbReference>
<dbReference type="SUPFAM" id="SSF54862">
    <property type="entry name" value="4Fe-4S ferredoxins"/>
    <property type="match status" value="1"/>
</dbReference>
<dbReference type="InterPro" id="IPR017900">
    <property type="entry name" value="4Fe4S_Fe_S_CS"/>
</dbReference>
<dbReference type="Gene3D" id="3.30.70.20">
    <property type="match status" value="1"/>
</dbReference>
<gene>
    <name evidence="5" type="ORF">NXW39_10275</name>
</gene>
<dbReference type="Proteomes" id="UP001058403">
    <property type="component" value="Chromosome"/>
</dbReference>
<feature type="domain" description="4Fe-4S ferredoxin-type" evidence="4">
    <location>
        <begin position="35"/>
        <end position="65"/>
    </location>
</feature>
<dbReference type="PROSITE" id="PS00198">
    <property type="entry name" value="4FE4S_FER_1"/>
    <property type="match status" value="1"/>
</dbReference>
<keyword evidence="2" id="KW-0408">Iron</keyword>
<dbReference type="InterPro" id="IPR011004">
    <property type="entry name" value="Trimer_LpxA-like_sf"/>
</dbReference>
<evidence type="ECO:0000256" key="2">
    <source>
        <dbReference type="ARBA" id="ARBA00023004"/>
    </source>
</evidence>
<evidence type="ECO:0000313" key="5">
    <source>
        <dbReference type="EMBL" id="UVO91927.1"/>
    </source>
</evidence>
<evidence type="ECO:0000256" key="1">
    <source>
        <dbReference type="ARBA" id="ARBA00022723"/>
    </source>
</evidence>
<evidence type="ECO:0000313" key="6">
    <source>
        <dbReference type="Proteomes" id="UP001058403"/>
    </source>
</evidence>
<protein>
    <submittedName>
        <fullName evidence="5">Coenzyme F420 hydrogenase/dehydrogenase, beta subunit C-terminal domain</fullName>
    </submittedName>
</protein>
<dbReference type="Gene3D" id="2.160.10.10">
    <property type="entry name" value="Hexapeptide repeat proteins"/>
    <property type="match status" value="1"/>
</dbReference>
<dbReference type="AlphaFoldDB" id="A0A9X9IRC8"/>
<evidence type="ECO:0000256" key="3">
    <source>
        <dbReference type="ARBA" id="ARBA00023014"/>
    </source>
</evidence>
<dbReference type="InterPro" id="IPR052977">
    <property type="entry name" value="Polyferredoxin-like_ET"/>
</dbReference>
<dbReference type="SUPFAM" id="SSF51161">
    <property type="entry name" value="Trimeric LpxA-like enzymes"/>
    <property type="match status" value="1"/>
</dbReference>
<proteinExistence type="predicted"/>
<accession>A0A9X9IRC8</accession>
<dbReference type="Pfam" id="PF04432">
    <property type="entry name" value="FrhB_FdhB_C"/>
    <property type="match status" value="1"/>
</dbReference>
<organism evidence="5 6">
    <name type="scientific">Bacteroides fragilis</name>
    <dbReference type="NCBI Taxonomy" id="817"/>
    <lineage>
        <taxon>Bacteria</taxon>
        <taxon>Pseudomonadati</taxon>
        <taxon>Bacteroidota</taxon>
        <taxon>Bacteroidia</taxon>
        <taxon>Bacteroidales</taxon>
        <taxon>Bacteroidaceae</taxon>
        <taxon>Bacteroides</taxon>
    </lineage>
</organism>
<name>A0A9X9IRC8_BACFG</name>
<dbReference type="Pfam" id="PF12838">
    <property type="entry name" value="Fer4_7"/>
    <property type="match status" value="1"/>
</dbReference>
<evidence type="ECO:0000259" key="4">
    <source>
        <dbReference type="PROSITE" id="PS51379"/>
    </source>
</evidence>
<feature type="domain" description="4Fe-4S ferredoxin-type" evidence="4">
    <location>
        <begin position="1"/>
        <end position="30"/>
    </location>
</feature>
<dbReference type="InterPro" id="IPR007525">
    <property type="entry name" value="FrhB_FdhB_C"/>
</dbReference>
<sequence>MINITDKSECCGCNACGDVCAHNAITFKTDIEGFWYPEIDKDKCTDCGLCEKVCPIVNIEELKKNDFEKPECYAMQHKNLESLFNSTSGSAFAALAERMYKEGGYVGGAIYDENWDVKQFISSEKKDLEQLRNSKLVQSDAQGFYKAVRGIVQAGNKCLVCGLPCQMAALRAFLRKDYENLVIIDLICRGINTPKLLKGYMEILEERFQSKIIYFKVKNKEYGWRQLTTKVVFENGEVLYDTKDKNIFTLAYLQTNAFCRPSCYTCQFKGYPRIADITIADLWGKPGIIDKDMDHDLGTSLVLVNSRKGGNYYNKIVDKVKSKPIDFQTATVGNPALIKPLSAPKVDREEFFKDMECMPFKDLVRKYVKISSELPLSNKDKLKNTARFLLGVKRVCGWNLGTICKNIYYNLLCKAVKTNITEGKFMLIHKHCTFDIARTATIELGGILDFGSKRIRGSVLESRLLVDPHGKLITKGGVSIGYGADIEVFRDANLTFGADFSSNINATIICGHDITFDEKVSLGRDVTVRDNNGEHFISRRAYKNVRPVFIGKHSWLCEGSVIMPGTKLGAGVIVGARSFVAGGKFKNFTMLSGAPAVVVDEDVFVKM</sequence>
<keyword evidence="3" id="KW-0411">Iron-sulfur</keyword>
<dbReference type="PANTHER" id="PTHR43193">
    <property type="match status" value="1"/>
</dbReference>
<reference evidence="5" key="1">
    <citation type="submission" date="2022-08" db="EMBL/GenBank/DDBJ databases">
        <title>Genome Sequencing of Bacteroides fragilis Group Isolates with Nanopore Technology.</title>
        <authorList>
            <person name="Tisza M.J."/>
            <person name="Smith D."/>
            <person name="Dekker J.P."/>
        </authorList>
    </citation>
    <scope>NUCLEOTIDE SEQUENCE</scope>
    <source>
        <strain evidence="5">BFG-49</strain>
    </source>
</reference>
<keyword evidence="1" id="KW-0479">Metal-binding</keyword>
<dbReference type="GO" id="GO:0046872">
    <property type="term" value="F:metal ion binding"/>
    <property type="evidence" value="ECO:0007669"/>
    <property type="project" value="UniProtKB-KW"/>
</dbReference>
<dbReference type="GO" id="GO:0051536">
    <property type="term" value="F:iron-sulfur cluster binding"/>
    <property type="evidence" value="ECO:0007669"/>
    <property type="project" value="UniProtKB-KW"/>
</dbReference>
<dbReference type="EMBL" id="CP103070">
    <property type="protein sequence ID" value="UVO91927.1"/>
    <property type="molecule type" value="Genomic_DNA"/>
</dbReference>
<dbReference type="RefSeq" id="WP_005816678.1">
    <property type="nucleotide sequence ID" value="NZ_CAXSVT010000001.1"/>
</dbReference>